<dbReference type="PANTHER" id="PTHR34235">
    <property type="entry name" value="SLR1203 PROTEIN-RELATED"/>
    <property type="match status" value="1"/>
</dbReference>
<evidence type="ECO:0000313" key="2">
    <source>
        <dbReference type="Proteomes" id="UP001526426"/>
    </source>
</evidence>
<evidence type="ECO:0000313" key="1">
    <source>
        <dbReference type="EMBL" id="MCW6038518.1"/>
    </source>
</evidence>
<reference evidence="1 2" key="1">
    <citation type="submission" date="2021-08" db="EMBL/GenBank/DDBJ databases">
        <title>Draft genome sequence of Spirulina subsalsa with high tolerance to salinity and hype-accumulation of phycocyanin.</title>
        <authorList>
            <person name="Pei H."/>
            <person name="Jiang L."/>
        </authorList>
    </citation>
    <scope>NUCLEOTIDE SEQUENCE [LARGE SCALE GENOMIC DNA]</scope>
    <source>
        <strain evidence="1 2">FACHB-351</strain>
    </source>
</reference>
<dbReference type="RefSeq" id="WP_265266427.1">
    <property type="nucleotide sequence ID" value="NZ_JAIHOM010000144.1"/>
</dbReference>
<dbReference type="Pfam" id="PF01724">
    <property type="entry name" value="DUF29"/>
    <property type="match status" value="1"/>
</dbReference>
<dbReference type="EMBL" id="JAIHOM010000144">
    <property type="protein sequence ID" value="MCW6038518.1"/>
    <property type="molecule type" value="Genomic_DNA"/>
</dbReference>
<dbReference type="Gene3D" id="1.20.1220.20">
    <property type="entry name" value="Uncharcterised protein PF01724"/>
    <property type="match status" value="1"/>
</dbReference>
<organism evidence="1 2">
    <name type="scientific">Spirulina subsalsa FACHB-351</name>
    <dbReference type="NCBI Taxonomy" id="234711"/>
    <lineage>
        <taxon>Bacteria</taxon>
        <taxon>Bacillati</taxon>
        <taxon>Cyanobacteriota</taxon>
        <taxon>Cyanophyceae</taxon>
        <taxon>Spirulinales</taxon>
        <taxon>Spirulinaceae</taxon>
        <taxon>Spirulina</taxon>
    </lineage>
</organism>
<dbReference type="Proteomes" id="UP001526426">
    <property type="component" value="Unassembled WGS sequence"/>
</dbReference>
<keyword evidence="2" id="KW-1185">Reference proteome</keyword>
<sequence>MIGENLYETDFYTWSAQQAEFLRERKFDQVDWSNVIEEIEDLGRSEYRALVSALEQLTLHLLKWQYQPQYRSPSWRYSIDKQRIKIERILEDNPGLVSRREEVMAKGYKYGRKGASKETFLKEDVFPEVCPYSWDELLDEQFFPELF</sequence>
<comment type="caution">
    <text evidence="1">The sequence shown here is derived from an EMBL/GenBank/DDBJ whole genome shotgun (WGS) entry which is preliminary data.</text>
</comment>
<protein>
    <submittedName>
        <fullName evidence="1">DUF29 domain-containing protein</fullName>
    </submittedName>
</protein>
<name>A0ABT3LAI7_9CYAN</name>
<gene>
    <name evidence="1" type="ORF">K4A83_19895</name>
</gene>
<proteinExistence type="predicted"/>
<accession>A0ABT3LAI7</accession>
<dbReference type="InterPro" id="IPR002636">
    <property type="entry name" value="DUF29"/>
</dbReference>